<dbReference type="Gene3D" id="1.10.238.10">
    <property type="entry name" value="EF-hand"/>
    <property type="match status" value="1"/>
</dbReference>
<name>A0AAD4YV38_PRUDU</name>
<dbReference type="InterPro" id="IPR011992">
    <property type="entry name" value="EF-hand-dom_pair"/>
</dbReference>
<reference evidence="4 5" key="1">
    <citation type="journal article" date="2022" name="G3 (Bethesda)">
        <title>Whole-genome sequence and methylome profiling of the almond [Prunus dulcis (Mill.) D.A. Webb] cultivar 'Nonpareil'.</title>
        <authorList>
            <person name="D'Amico-Willman K.M."/>
            <person name="Ouma W.Z."/>
            <person name="Meulia T."/>
            <person name="Sideli G.M."/>
            <person name="Gradziel T.M."/>
            <person name="Fresnedo-Ramirez J."/>
        </authorList>
    </citation>
    <scope>NUCLEOTIDE SEQUENCE [LARGE SCALE GENOMIC DNA]</scope>
    <source>
        <strain evidence="4">Clone GOH B32 T37-40</strain>
    </source>
</reference>
<feature type="region of interest" description="Disordered" evidence="2">
    <location>
        <begin position="81"/>
        <end position="106"/>
    </location>
</feature>
<dbReference type="InterPro" id="IPR018247">
    <property type="entry name" value="EF_Hand_1_Ca_BS"/>
</dbReference>
<dbReference type="Pfam" id="PF13405">
    <property type="entry name" value="EF-hand_6"/>
    <property type="match status" value="1"/>
</dbReference>
<dbReference type="GO" id="GO:0005509">
    <property type="term" value="F:calcium ion binding"/>
    <property type="evidence" value="ECO:0007669"/>
    <property type="project" value="InterPro"/>
</dbReference>
<dbReference type="EMBL" id="JAJFAZ020000006">
    <property type="protein sequence ID" value="KAI5322476.1"/>
    <property type="molecule type" value="Genomic_DNA"/>
</dbReference>
<organism evidence="4 5">
    <name type="scientific">Prunus dulcis</name>
    <name type="common">Almond</name>
    <name type="synonym">Amygdalus dulcis</name>
    <dbReference type="NCBI Taxonomy" id="3755"/>
    <lineage>
        <taxon>Eukaryota</taxon>
        <taxon>Viridiplantae</taxon>
        <taxon>Streptophyta</taxon>
        <taxon>Embryophyta</taxon>
        <taxon>Tracheophyta</taxon>
        <taxon>Spermatophyta</taxon>
        <taxon>Magnoliopsida</taxon>
        <taxon>eudicotyledons</taxon>
        <taxon>Gunneridae</taxon>
        <taxon>Pentapetalae</taxon>
        <taxon>rosids</taxon>
        <taxon>fabids</taxon>
        <taxon>Rosales</taxon>
        <taxon>Rosaceae</taxon>
        <taxon>Amygdaloideae</taxon>
        <taxon>Amygdaleae</taxon>
        <taxon>Prunus</taxon>
    </lineage>
</organism>
<keyword evidence="5" id="KW-1185">Reference proteome</keyword>
<gene>
    <name evidence="4" type="ORF">L3X38_031548</name>
</gene>
<feature type="domain" description="EF-hand" evidence="3">
    <location>
        <begin position="109"/>
        <end position="144"/>
    </location>
</feature>
<dbReference type="PROSITE" id="PS00018">
    <property type="entry name" value="EF_HAND_1"/>
    <property type="match status" value="1"/>
</dbReference>
<dbReference type="InterPro" id="IPR002048">
    <property type="entry name" value="EF_hand_dom"/>
</dbReference>
<sequence>MSEFLRSCLIVSGDIPDFLNFDIRLLRYSEFPDDEPLQTPIFKETRQRIKQQQPHKNCGRFGARKSILLFLCNNSSSTFTKQNQNHKSWQPTEPQAQSKPQKSVDAKPVVTDEVQRVFKSFDANDDGKISVSELGNMLKALGSNVSADELQRVMGDLYRLHSLVAASMAAALKPMLHDASSRVESEESQRWRW</sequence>
<dbReference type="PROSITE" id="PS50222">
    <property type="entry name" value="EF_HAND_2"/>
    <property type="match status" value="1"/>
</dbReference>
<evidence type="ECO:0000313" key="5">
    <source>
        <dbReference type="Proteomes" id="UP001054821"/>
    </source>
</evidence>
<dbReference type="Proteomes" id="UP001054821">
    <property type="component" value="Chromosome 6"/>
</dbReference>
<proteinExistence type="predicted"/>
<keyword evidence="1" id="KW-0106">Calcium</keyword>
<evidence type="ECO:0000259" key="3">
    <source>
        <dbReference type="PROSITE" id="PS50222"/>
    </source>
</evidence>
<accession>A0AAD4YV38</accession>
<evidence type="ECO:0000313" key="4">
    <source>
        <dbReference type="EMBL" id="KAI5322476.1"/>
    </source>
</evidence>
<protein>
    <recommendedName>
        <fullName evidence="3">EF-hand domain-containing protein</fullName>
    </recommendedName>
</protein>
<dbReference type="SMART" id="SM00054">
    <property type="entry name" value="EFh"/>
    <property type="match status" value="1"/>
</dbReference>
<dbReference type="SUPFAM" id="SSF47473">
    <property type="entry name" value="EF-hand"/>
    <property type="match status" value="1"/>
</dbReference>
<comment type="caution">
    <text evidence="4">The sequence shown here is derived from an EMBL/GenBank/DDBJ whole genome shotgun (WGS) entry which is preliminary data.</text>
</comment>
<evidence type="ECO:0000256" key="2">
    <source>
        <dbReference type="SAM" id="MobiDB-lite"/>
    </source>
</evidence>
<dbReference type="CDD" id="cd00051">
    <property type="entry name" value="EFh"/>
    <property type="match status" value="1"/>
</dbReference>
<feature type="compositionally biased region" description="Polar residues" evidence="2">
    <location>
        <begin position="81"/>
        <end position="101"/>
    </location>
</feature>
<evidence type="ECO:0000256" key="1">
    <source>
        <dbReference type="ARBA" id="ARBA00022837"/>
    </source>
</evidence>
<dbReference type="AlphaFoldDB" id="A0AAD4YV38"/>